<comment type="subcellular location">
    <subcellularLocation>
        <location evidence="1">Cytoplasm</location>
    </subcellularLocation>
</comment>
<sequence length="463" mass="51830">MCLEAVIQLQRCWRRTLRRRVEAAIHIQYWWRVRCHIPRQRALQIRAAARIQAAWRGFQTRRCLTQLAAIKRDSVRPDGAGTGRTVPPVKASHERVDPIIAKRLIDIRARLHKASQAALSGQCLASRASRAIECILHSRSVSQVFDAIKCLELCTRLSGEVCYWTVGVDRCHNRIPTKQFGVVGVPENPCLHLIFLHLIQGCNRSIPHEDILLSVAGTLLNLARHRPLAESVHLWWTVPTADPDGADPRRWISPALLDCPPRLDRSESLNRHPIRACGGQSTCSELGVAQSSTRRRDCSVGSVVESNRSAAPIQTSMVEALMGILLRTCRARPGTPGVKLFTRVCCVLSILCEAIPPVLVPTGSLIPVCEQLSDCLARRSSGRSSRHLHLSATQERSLNTRSHSAVVREQVNSLTHGTLLHSQLRNLLSYELDWHLYPTKTRPDPLVAVDYFLLTLLLKARER</sequence>
<dbReference type="InterPro" id="IPR000048">
    <property type="entry name" value="IQ_motif_EF-hand-BS"/>
</dbReference>
<dbReference type="InterPro" id="IPR051185">
    <property type="entry name" value="ASPM"/>
</dbReference>
<gene>
    <name evidence="5" type="ORF">ECPE_LOCUS3520</name>
</gene>
<evidence type="ECO:0000256" key="2">
    <source>
        <dbReference type="ARBA" id="ARBA00022490"/>
    </source>
</evidence>
<dbReference type="PANTHER" id="PTHR22706">
    <property type="entry name" value="ASSEMBLY FACTOR FOR SPINDLE MICROTUBULES"/>
    <property type="match status" value="1"/>
</dbReference>
<evidence type="ECO:0000313" key="7">
    <source>
        <dbReference type="WBParaSite" id="ECPE_0000352301-mRNA-1"/>
    </source>
</evidence>
<keyword evidence="3" id="KW-0677">Repeat</keyword>
<evidence type="ECO:0000313" key="5">
    <source>
        <dbReference type="EMBL" id="VDP69730.1"/>
    </source>
</evidence>
<dbReference type="GO" id="GO:0051295">
    <property type="term" value="P:establishment of meiotic spindle localization"/>
    <property type="evidence" value="ECO:0007669"/>
    <property type="project" value="TreeGrafter"/>
</dbReference>
<dbReference type="Proteomes" id="UP000272942">
    <property type="component" value="Unassembled WGS sequence"/>
</dbReference>
<dbReference type="PANTHER" id="PTHR22706:SF1">
    <property type="entry name" value="ASSEMBLY FACTOR FOR SPINDLE MICROTUBULES"/>
    <property type="match status" value="1"/>
</dbReference>
<dbReference type="AlphaFoldDB" id="A0A183A985"/>
<dbReference type="GO" id="GO:0000922">
    <property type="term" value="C:spindle pole"/>
    <property type="evidence" value="ECO:0007669"/>
    <property type="project" value="TreeGrafter"/>
</dbReference>
<keyword evidence="4" id="KW-0112">Calmodulin-binding</keyword>
<dbReference type="EMBL" id="UZAN01040461">
    <property type="protein sequence ID" value="VDP69730.1"/>
    <property type="molecule type" value="Genomic_DNA"/>
</dbReference>
<evidence type="ECO:0000313" key="6">
    <source>
        <dbReference type="Proteomes" id="UP000272942"/>
    </source>
</evidence>
<organism evidence="7">
    <name type="scientific">Echinostoma caproni</name>
    <dbReference type="NCBI Taxonomy" id="27848"/>
    <lineage>
        <taxon>Eukaryota</taxon>
        <taxon>Metazoa</taxon>
        <taxon>Spiralia</taxon>
        <taxon>Lophotrochozoa</taxon>
        <taxon>Platyhelminthes</taxon>
        <taxon>Trematoda</taxon>
        <taxon>Digenea</taxon>
        <taxon>Plagiorchiida</taxon>
        <taxon>Echinostomata</taxon>
        <taxon>Echinostomatoidea</taxon>
        <taxon>Echinostomatidae</taxon>
        <taxon>Echinostoma</taxon>
    </lineage>
</organism>
<keyword evidence="2" id="KW-0963">Cytoplasm</keyword>
<evidence type="ECO:0000256" key="3">
    <source>
        <dbReference type="ARBA" id="ARBA00022737"/>
    </source>
</evidence>
<dbReference type="GO" id="GO:0007051">
    <property type="term" value="P:spindle organization"/>
    <property type="evidence" value="ECO:0007669"/>
    <property type="project" value="TreeGrafter"/>
</dbReference>
<proteinExistence type="predicted"/>
<dbReference type="OrthoDB" id="2148418at2759"/>
<reference evidence="7" key="1">
    <citation type="submission" date="2016-06" db="UniProtKB">
        <authorList>
            <consortium name="WormBaseParasite"/>
        </authorList>
    </citation>
    <scope>IDENTIFICATION</scope>
</reference>
<reference evidence="5 6" key="2">
    <citation type="submission" date="2018-11" db="EMBL/GenBank/DDBJ databases">
        <authorList>
            <consortium name="Pathogen Informatics"/>
        </authorList>
    </citation>
    <scope>NUCLEOTIDE SEQUENCE [LARGE SCALE GENOMIC DNA]</scope>
    <source>
        <strain evidence="5 6">Egypt</strain>
    </source>
</reference>
<keyword evidence="6" id="KW-1185">Reference proteome</keyword>
<dbReference type="GO" id="GO:0005737">
    <property type="term" value="C:cytoplasm"/>
    <property type="evidence" value="ECO:0007669"/>
    <property type="project" value="UniProtKB-SubCell"/>
</dbReference>
<dbReference type="PROSITE" id="PS50096">
    <property type="entry name" value="IQ"/>
    <property type="match status" value="1"/>
</dbReference>
<evidence type="ECO:0000256" key="1">
    <source>
        <dbReference type="ARBA" id="ARBA00004496"/>
    </source>
</evidence>
<dbReference type="WBParaSite" id="ECPE_0000352301-mRNA-1">
    <property type="protein sequence ID" value="ECPE_0000352301-mRNA-1"/>
    <property type="gene ID" value="ECPE_0000352301"/>
</dbReference>
<name>A0A183A985_9TREM</name>
<evidence type="ECO:0000256" key="4">
    <source>
        <dbReference type="ARBA" id="ARBA00022860"/>
    </source>
</evidence>
<protein>
    <submittedName>
        <fullName evidence="5 7">Uncharacterized protein</fullName>
    </submittedName>
</protein>
<dbReference type="GO" id="GO:0005516">
    <property type="term" value="F:calmodulin binding"/>
    <property type="evidence" value="ECO:0007669"/>
    <property type="project" value="UniProtKB-KW"/>
</dbReference>
<dbReference type="Pfam" id="PF00612">
    <property type="entry name" value="IQ"/>
    <property type="match status" value="1"/>
</dbReference>
<dbReference type="GO" id="GO:0000278">
    <property type="term" value="P:mitotic cell cycle"/>
    <property type="evidence" value="ECO:0007669"/>
    <property type="project" value="TreeGrafter"/>
</dbReference>
<accession>A0A183A985</accession>